<dbReference type="Proteomes" id="UP000297635">
    <property type="component" value="Unassembled WGS sequence"/>
</dbReference>
<comment type="caution">
    <text evidence="6">The sequence shown here is derived from an EMBL/GenBank/DDBJ whole genome shotgun (WGS) entry which is preliminary data.</text>
</comment>
<gene>
    <name evidence="6" type="ORF">EZ315_03425</name>
</gene>
<dbReference type="PANTHER" id="PTHR42852">
    <property type="entry name" value="THIOL:DISULFIDE INTERCHANGE PROTEIN DSBE"/>
    <property type="match status" value="1"/>
</dbReference>
<dbReference type="InterPro" id="IPR036249">
    <property type="entry name" value="Thioredoxin-like_sf"/>
</dbReference>
<evidence type="ECO:0000256" key="1">
    <source>
        <dbReference type="ARBA" id="ARBA00004196"/>
    </source>
</evidence>
<evidence type="ECO:0000313" key="6">
    <source>
        <dbReference type="EMBL" id="TGG39798.1"/>
    </source>
</evidence>
<evidence type="ECO:0000256" key="2">
    <source>
        <dbReference type="ARBA" id="ARBA00022748"/>
    </source>
</evidence>
<organism evidence="6 7">
    <name type="scientific">Duncaniella freteri</name>
    <dbReference type="NCBI Taxonomy" id="2530391"/>
    <lineage>
        <taxon>Bacteria</taxon>
        <taxon>Pseudomonadati</taxon>
        <taxon>Bacteroidota</taxon>
        <taxon>Bacteroidia</taxon>
        <taxon>Bacteroidales</taxon>
        <taxon>Muribaculaceae</taxon>
        <taxon>Duncaniella</taxon>
    </lineage>
</organism>
<dbReference type="PANTHER" id="PTHR42852:SF6">
    <property type="entry name" value="THIOL:DISULFIDE INTERCHANGE PROTEIN DSBE"/>
    <property type="match status" value="1"/>
</dbReference>
<dbReference type="GeneID" id="82148829"/>
<sequence length="353" mass="39699">MINHRHSISIVLFFIGLYASAFKYTVSGDVHTTELDGQKAYLMLNDTNQLIDSAEITDGRFTMSGNAPSEGWARIDAGRESALMILSPSVIEIDFTNHAPLSGDSVNMAYRRHRMNQNALENVGRELRRYYLVEEGESKVREKMEPILSSYRDYMKMTIQANPDNAIAESALRAYAMASSPEQWKELYSELPPKLLGLQFTRKWDEKMSTALRMRPGCIFADVEGKSVDGAVSRLSDYVGRGRYVLVDFWASWCMPCRAEGRETLVPLYEKYGGDERFEILGVATCDDPARTLKAIASEGYKWPQIIDAGMTPMDAYGFDGIPMIMLFAPDGTMVAREIRGEGIWEAVENALK</sequence>
<dbReference type="InterPro" id="IPR050553">
    <property type="entry name" value="Thioredoxin_ResA/DsbE_sf"/>
</dbReference>
<feature type="domain" description="Thioredoxin" evidence="5">
    <location>
        <begin position="214"/>
        <end position="353"/>
    </location>
</feature>
<dbReference type="AlphaFoldDB" id="A0A4Z0V8T7"/>
<dbReference type="InterPro" id="IPR025380">
    <property type="entry name" value="DUF4369"/>
</dbReference>
<evidence type="ECO:0000256" key="4">
    <source>
        <dbReference type="ARBA" id="ARBA00023284"/>
    </source>
</evidence>
<comment type="subcellular location">
    <subcellularLocation>
        <location evidence="1">Cell envelope</location>
    </subcellularLocation>
</comment>
<evidence type="ECO:0000256" key="3">
    <source>
        <dbReference type="ARBA" id="ARBA00023157"/>
    </source>
</evidence>
<reference evidence="6 7" key="1">
    <citation type="submission" date="2019-02" db="EMBL/GenBank/DDBJ databases">
        <title>Isolation and identification of novel species under the genus Muribaculum.</title>
        <authorList>
            <person name="Miyake S."/>
            <person name="Ding Y."/>
            <person name="Low A."/>
            <person name="Soh M."/>
            <person name="Seedorf H."/>
        </authorList>
    </citation>
    <scope>NUCLEOTIDE SEQUENCE [LARGE SCALE GENOMIC DNA]</scope>
    <source>
        <strain evidence="6 7">TLL-A3</strain>
    </source>
</reference>
<keyword evidence="7" id="KW-1185">Reference proteome</keyword>
<dbReference type="GO" id="GO:0016491">
    <property type="term" value="F:oxidoreductase activity"/>
    <property type="evidence" value="ECO:0007669"/>
    <property type="project" value="InterPro"/>
</dbReference>
<keyword evidence="4" id="KW-0676">Redox-active center</keyword>
<dbReference type="CDD" id="cd02966">
    <property type="entry name" value="TlpA_like_family"/>
    <property type="match status" value="1"/>
</dbReference>
<dbReference type="EMBL" id="SJSA01000001">
    <property type="protein sequence ID" value="TGG39798.1"/>
    <property type="molecule type" value="Genomic_DNA"/>
</dbReference>
<dbReference type="Pfam" id="PF14289">
    <property type="entry name" value="DUF4369"/>
    <property type="match status" value="1"/>
</dbReference>
<dbReference type="PROSITE" id="PS51352">
    <property type="entry name" value="THIOREDOXIN_2"/>
    <property type="match status" value="1"/>
</dbReference>
<evidence type="ECO:0000259" key="5">
    <source>
        <dbReference type="PROSITE" id="PS51352"/>
    </source>
</evidence>
<accession>A0A4Z0V8T7</accession>
<keyword evidence="2" id="KW-0201">Cytochrome c-type biogenesis</keyword>
<dbReference type="Pfam" id="PF00578">
    <property type="entry name" value="AhpC-TSA"/>
    <property type="match status" value="1"/>
</dbReference>
<name>A0A4Z0V8T7_9BACT</name>
<keyword evidence="3" id="KW-1015">Disulfide bond</keyword>
<dbReference type="GO" id="GO:0016209">
    <property type="term" value="F:antioxidant activity"/>
    <property type="evidence" value="ECO:0007669"/>
    <property type="project" value="InterPro"/>
</dbReference>
<dbReference type="SUPFAM" id="SSF52833">
    <property type="entry name" value="Thioredoxin-like"/>
    <property type="match status" value="1"/>
</dbReference>
<dbReference type="Gene3D" id="3.40.30.10">
    <property type="entry name" value="Glutaredoxin"/>
    <property type="match status" value="1"/>
</dbReference>
<dbReference type="GO" id="GO:0030313">
    <property type="term" value="C:cell envelope"/>
    <property type="evidence" value="ECO:0007669"/>
    <property type="project" value="UniProtKB-SubCell"/>
</dbReference>
<dbReference type="GO" id="GO:0017004">
    <property type="term" value="P:cytochrome complex assembly"/>
    <property type="evidence" value="ECO:0007669"/>
    <property type="project" value="UniProtKB-KW"/>
</dbReference>
<dbReference type="InterPro" id="IPR013766">
    <property type="entry name" value="Thioredoxin_domain"/>
</dbReference>
<dbReference type="RefSeq" id="WP_135470634.1">
    <property type="nucleotide sequence ID" value="NZ_CASKCQ010000002.1"/>
</dbReference>
<protein>
    <submittedName>
        <fullName evidence="6">AhpC/TSA family protein</fullName>
    </submittedName>
</protein>
<proteinExistence type="predicted"/>
<dbReference type="InterPro" id="IPR000866">
    <property type="entry name" value="AhpC/TSA"/>
</dbReference>
<evidence type="ECO:0000313" key="7">
    <source>
        <dbReference type="Proteomes" id="UP000297635"/>
    </source>
</evidence>